<dbReference type="AlphaFoldDB" id="A0AA86QMR8"/>
<dbReference type="Proteomes" id="UP001642409">
    <property type="component" value="Unassembled WGS sequence"/>
</dbReference>
<dbReference type="EMBL" id="CAXDID020000405">
    <property type="protein sequence ID" value="CAL6088159.1"/>
    <property type="molecule type" value="Genomic_DNA"/>
</dbReference>
<proteinExistence type="predicted"/>
<organism evidence="1">
    <name type="scientific">Hexamita inflata</name>
    <dbReference type="NCBI Taxonomy" id="28002"/>
    <lineage>
        <taxon>Eukaryota</taxon>
        <taxon>Metamonada</taxon>
        <taxon>Diplomonadida</taxon>
        <taxon>Hexamitidae</taxon>
        <taxon>Hexamitinae</taxon>
        <taxon>Hexamita</taxon>
    </lineage>
</organism>
<protein>
    <submittedName>
        <fullName evidence="2">Hypothetical_protein</fullName>
    </submittedName>
</protein>
<reference evidence="1" key="1">
    <citation type="submission" date="2023-06" db="EMBL/GenBank/DDBJ databases">
        <authorList>
            <person name="Kurt Z."/>
        </authorList>
    </citation>
    <scope>NUCLEOTIDE SEQUENCE</scope>
</reference>
<comment type="caution">
    <text evidence="1">The sequence shown here is derived from an EMBL/GenBank/DDBJ whole genome shotgun (WGS) entry which is preliminary data.</text>
</comment>
<keyword evidence="3" id="KW-1185">Reference proteome</keyword>
<reference evidence="2 3" key="2">
    <citation type="submission" date="2024-07" db="EMBL/GenBank/DDBJ databases">
        <authorList>
            <person name="Akdeniz Z."/>
        </authorList>
    </citation>
    <scope>NUCLEOTIDE SEQUENCE [LARGE SCALE GENOMIC DNA]</scope>
</reference>
<accession>A0AA86QMR8</accession>
<gene>
    <name evidence="1" type="ORF">HINF_LOCUS50166</name>
    <name evidence="2" type="ORF">HINF_LOCUS63993</name>
</gene>
<evidence type="ECO:0000313" key="1">
    <source>
        <dbReference type="EMBL" id="CAI9962521.1"/>
    </source>
</evidence>
<sequence>MRAMGKYAALLFKVWMKTILNYSIKNITSMTTQMPQNNSLKIKISKLSSKFRVAVATIDKFSDTAKHNQTILAQIIRSNNGKFQNSKNTKELQNKKKGRK</sequence>
<dbReference type="EMBL" id="CATOUU010000953">
    <property type="protein sequence ID" value="CAI9962521.1"/>
    <property type="molecule type" value="Genomic_DNA"/>
</dbReference>
<name>A0AA86QMR8_9EUKA</name>
<evidence type="ECO:0000313" key="3">
    <source>
        <dbReference type="Proteomes" id="UP001642409"/>
    </source>
</evidence>
<evidence type="ECO:0000313" key="2">
    <source>
        <dbReference type="EMBL" id="CAL6088159.1"/>
    </source>
</evidence>